<reference evidence="1" key="1">
    <citation type="submission" date="2019-08" db="EMBL/GenBank/DDBJ databases">
        <title>The genome of the North American firefly Photinus pyralis.</title>
        <authorList>
            <consortium name="Photinus pyralis genome working group"/>
            <person name="Fallon T.R."/>
            <person name="Sander Lower S.E."/>
            <person name="Weng J.-K."/>
        </authorList>
    </citation>
    <scope>NUCLEOTIDE SEQUENCE</scope>
    <source>
        <strain evidence="1">TRF0915ILg1</strain>
        <tissue evidence="1">Whole body</tissue>
    </source>
</reference>
<evidence type="ECO:0008006" key="3">
    <source>
        <dbReference type="Google" id="ProtNLM"/>
    </source>
</evidence>
<sequence length="220" mass="25034">TDKNASMGRCLGQVDSSLETRAKIVTLWEQGMPVPEIMTHVNLSNTILHALNELGLKHRQPARKIALSPAHREERVRFAQANLDRDRLRNTIFLDKKTLSSSQESVKLLYRRDRTRYEPQNIQSVRQSGRVTVGVFVWISAVGPGDLIEIGGRLDGEQYCQILSNNVLPGIRARFPGQRVVHASRVWDRLRETQFYYNTIASMPNLFQAVIPSEGHAIEY</sequence>
<keyword evidence="2" id="KW-1185">Reference proteome</keyword>
<feature type="non-terminal residue" evidence="1">
    <location>
        <position position="1"/>
    </location>
</feature>
<evidence type="ECO:0000313" key="1">
    <source>
        <dbReference type="EMBL" id="KAF2891616.1"/>
    </source>
</evidence>
<dbReference type="OrthoDB" id="9996331at2759"/>
<dbReference type="EMBL" id="VTPC01027132">
    <property type="protein sequence ID" value="KAF2891616.1"/>
    <property type="molecule type" value="Genomic_DNA"/>
</dbReference>
<accession>A0A8K0GAC7</accession>
<proteinExistence type="predicted"/>
<dbReference type="InterPro" id="IPR036397">
    <property type="entry name" value="RNaseH_sf"/>
</dbReference>
<dbReference type="Gene3D" id="3.30.420.10">
    <property type="entry name" value="Ribonuclease H-like superfamily/Ribonuclease H"/>
    <property type="match status" value="1"/>
</dbReference>
<comment type="caution">
    <text evidence="1">The sequence shown here is derived from an EMBL/GenBank/DDBJ whole genome shotgun (WGS) entry which is preliminary data.</text>
</comment>
<organism evidence="1 2">
    <name type="scientific">Ignelater luminosus</name>
    <name type="common">Cucubano</name>
    <name type="synonym">Pyrophorus luminosus</name>
    <dbReference type="NCBI Taxonomy" id="2038154"/>
    <lineage>
        <taxon>Eukaryota</taxon>
        <taxon>Metazoa</taxon>
        <taxon>Ecdysozoa</taxon>
        <taxon>Arthropoda</taxon>
        <taxon>Hexapoda</taxon>
        <taxon>Insecta</taxon>
        <taxon>Pterygota</taxon>
        <taxon>Neoptera</taxon>
        <taxon>Endopterygota</taxon>
        <taxon>Coleoptera</taxon>
        <taxon>Polyphaga</taxon>
        <taxon>Elateriformia</taxon>
        <taxon>Elateroidea</taxon>
        <taxon>Elateridae</taxon>
        <taxon>Agrypninae</taxon>
        <taxon>Pyrophorini</taxon>
        <taxon>Ignelater</taxon>
    </lineage>
</organism>
<name>A0A8K0GAC7_IGNLU</name>
<dbReference type="Proteomes" id="UP000801492">
    <property type="component" value="Unassembled WGS sequence"/>
</dbReference>
<protein>
    <recommendedName>
        <fullName evidence="3">Transposase</fullName>
    </recommendedName>
</protein>
<dbReference type="AlphaFoldDB" id="A0A8K0GAC7"/>
<gene>
    <name evidence="1" type="ORF">ILUMI_14557</name>
</gene>
<dbReference type="GO" id="GO:0003676">
    <property type="term" value="F:nucleic acid binding"/>
    <property type="evidence" value="ECO:0007669"/>
    <property type="project" value="InterPro"/>
</dbReference>
<evidence type="ECO:0000313" key="2">
    <source>
        <dbReference type="Proteomes" id="UP000801492"/>
    </source>
</evidence>